<feature type="region of interest" description="Disordered" evidence="1">
    <location>
        <begin position="292"/>
        <end position="714"/>
    </location>
</feature>
<feature type="compositionally biased region" description="Polar residues" evidence="1">
    <location>
        <begin position="480"/>
        <end position="494"/>
    </location>
</feature>
<feature type="compositionally biased region" description="Polar residues" evidence="1">
    <location>
        <begin position="334"/>
        <end position="348"/>
    </location>
</feature>
<evidence type="ECO:0008006" key="5">
    <source>
        <dbReference type="Google" id="ProtNLM"/>
    </source>
</evidence>
<feature type="transmembrane region" description="Helical" evidence="2">
    <location>
        <begin position="37"/>
        <end position="62"/>
    </location>
</feature>
<feature type="compositionally biased region" description="Polar residues" evidence="1">
    <location>
        <begin position="388"/>
        <end position="400"/>
    </location>
</feature>
<keyword evidence="4" id="KW-1185">Reference proteome</keyword>
<evidence type="ECO:0000313" key="4">
    <source>
        <dbReference type="Proteomes" id="UP000250266"/>
    </source>
</evidence>
<dbReference type="Proteomes" id="UP000250266">
    <property type="component" value="Unassembled WGS sequence"/>
</dbReference>
<dbReference type="PANTHER" id="PTHR36424">
    <property type="entry name" value="PHEROMONE-REGULATED MEMBRANE PROTEIN 6"/>
    <property type="match status" value="1"/>
</dbReference>
<proteinExistence type="predicted"/>
<dbReference type="GO" id="GO:0005886">
    <property type="term" value="C:plasma membrane"/>
    <property type="evidence" value="ECO:0007669"/>
    <property type="project" value="InterPro"/>
</dbReference>
<feature type="transmembrane region" description="Helical" evidence="2">
    <location>
        <begin position="225"/>
        <end position="256"/>
    </location>
</feature>
<feature type="compositionally biased region" description="Low complexity" evidence="1">
    <location>
        <begin position="352"/>
        <end position="365"/>
    </location>
</feature>
<reference evidence="3 4" key="1">
    <citation type="journal article" date="2016" name="Nat. Commun.">
        <title>Ectomycorrhizal ecology is imprinted in the genome of the dominant symbiotic fungus Cenococcum geophilum.</title>
        <authorList>
            <consortium name="DOE Joint Genome Institute"/>
            <person name="Peter M."/>
            <person name="Kohler A."/>
            <person name="Ohm R.A."/>
            <person name="Kuo A."/>
            <person name="Krutzmann J."/>
            <person name="Morin E."/>
            <person name="Arend M."/>
            <person name="Barry K.W."/>
            <person name="Binder M."/>
            <person name="Choi C."/>
            <person name="Clum A."/>
            <person name="Copeland A."/>
            <person name="Grisel N."/>
            <person name="Haridas S."/>
            <person name="Kipfer T."/>
            <person name="LaButti K."/>
            <person name="Lindquist E."/>
            <person name="Lipzen A."/>
            <person name="Maire R."/>
            <person name="Meier B."/>
            <person name="Mihaltcheva S."/>
            <person name="Molinier V."/>
            <person name="Murat C."/>
            <person name="Poggeler S."/>
            <person name="Quandt C.A."/>
            <person name="Sperisen C."/>
            <person name="Tritt A."/>
            <person name="Tisserant E."/>
            <person name="Crous P.W."/>
            <person name="Henrissat B."/>
            <person name="Nehls U."/>
            <person name="Egli S."/>
            <person name="Spatafora J.W."/>
            <person name="Grigoriev I.V."/>
            <person name="Martin F.M."/>
        </authorList>
    </citation>
    <scope>NUCLEOTIDE SEQUENCE [LARGE SCALE GENOMIC DNA]</scope>
    <source>
        <strain evidence="3 4">CBS 459.81</strain>
    </source>
</reference>
<feature type="transmembrane region" description="Helical" evidence="2">
    <location>
        <begin position="82"/>
        <end position="100"/>
    </location>
</feature>
<feature type="compositionally biased region" description="Low complexity" evidence="1">
    <location>
        <begin position="645"/>
        <end position="654"/>
    </location>
</feature>
<dbReference type="AlphaFoldDB" id="A0A8E2E382"/>
<protein>
    <recommendedName>
        <fullName evidence="5">Vacuolar membrane protein</fullName>
    </recommendedName>
</protein>
<dbReference type="OrthoDB" id="436496at2759"/>
<keyword evidence="2" id="KW-0472">Membrane</keyword>
<dbReference type="InterPro" id="IPR031606">
    <property type="entry name" value="Kch1/2"/>
</dbReference>
<feature type="compositionally biased region" description="Polar residues" evidence="1">
    <location>
        <begin position="439"/>
        <end position="473"/>
    </location>
</feature>
<feature type="compositionally biased region" description="Polar residues" evidence="1">
    <location>
        <begin position="683"/>
        <end position="706"/>
    </location>
</feature>
<gene>
    <name evidence="3" type="ORF">K432DRAFT_396322</name>
</gene>
<evidence type="ECO:0000256" key="1">
    <source>
        <dbReference type="SAM" id="MobiDB-lite"/>
    </source>
</evidence>
<organism evidence="3 4">
    <name type="scientific">Lepidopterella palustris CBS 459.81</name>
    <dbReference type="NCBI Taxonomy" id="1314670"/>
    <lineage>
        <taxon>Eukaryota</taxon>
        <taxon>Fungi</taxon>
        <taxon>Dikarya</taxon>
        <taxon>Ascomycota</taxon>
        <taxon>Pezizomycotina</taxon>
        <taxon>Dothideomycetes</taxon>
        <taxon>Pleosporomycetidae</taxon>
        <taxon>Mytilinidiales</taxon>
        <taxon>Argynnaceae</taxon>
        <taxon>Lepidopterella</taxon>
    </lineage>
</organism>
<keyword evidence="2" id="KW-0812">Transmembrane</keyword>
<dbReference type="PANTHER" id="PTHR36424:SF1">
    <property type="entry name" value="LOW AFFINITY K(+) TRANSPORTER 1-RELATED"/>
    <property type="match status" value="1"/>
</dbReference>
<evidence type="ECO:0000256" key="2">
    <source>
        <dbReference type="SAM" id="Phobius"/>
    </source>
</evidence>
<accession>A0A8E2E382</accession>
<dbReference type="GO" id="GO:0015079">
    <property type="term" value="F:potassium ion transmembrane transporter activity"/>
    <property type="evidence" value="ECO:0007669"/>
    <property type="project" value="InterPro"/>
</dbReference>
<dbReference type="EMBL" id="KV745198">
    <property type="protein sequence ID" value="OCK76582.1"/>
    <property type="molecule type" value="Genomic_DNA"/>
</dbReference>
<dbReference type="Pfam" id="PF16944">
    <property type="entry name" value="KCH"/>
    <property type="match status" value="1"/>
</dbReference>
<sequence length="714" mass="78031">MGCCGDREKGPVNEEQKWDYITLSDFKSTSCATPFSYVWVWILAIISVAVYAGDAFTAINLLAFNKWSSEVAPSIPFTVSKWIFAICIIISYVLCGFYWLRAIRIIRAGGVAESYLDPLAVVLQSLRVGKTGQGWRRFLVFAELTKSKKGVDYIALFVYFQFKGALVIILAEGPRAVVNALTLWAVMKASLIPEGKNAPVNGHSSIQQFWINVDTLAHQNKEETVIYFTMLFTLVIWVISAISLAIAVILYLLFLWHYIPSTDGRLSIYCRRKVDSRLESIVGVKIKKAIEKQDAKRRKEEQKAIKKGELPNQPQRAPTLPVLSDIDDDKGSVYSLSKSDTTGTLPPYTSQPPTRTNTMGTNRTGISRQPTLPSFPEDVKRPLPPPRSDTQSSYSSNAPLLSQAGDMGYGDPGRSGSPVPSMPPYDQQGDYFSKPPMNRTMTGDSQSSQRSYAPMPQSWNSPAPNGMPQQPNNVFGPPSRINTAFSSDGRNSPSPHLISPLPNSNEPRPGPPSRQNTGFGSAGRRMPGPSPLHDPTFSPFDRRNPAQGPAYEMSPVDISPSAPKHQPPRNQTQSPYQNTDDYDPFRSPTPAQHGPAYPPPSLIPGNPNNNGNGGNGNGGYVAFNPSRHAQTPDAARSASVPPPSNFNSNSNPGSVLPAVLQSAIQRREASNPLPYRGPGSVPPQRSVTAPIQQGWGQEPVQRSATAGPQRRGEY</sequence>
<evidence type="ECO:0000313" key="3">
    <source>
        <dbReference type="EMBL" id="OCK76582.1"/>
    </source>
</evidence>
<feature type="compositionally biased region" description="Basic and acidic residues" evidence="1">
    <location>
        <begin position="292"/>
        <end position="309"/>
    </location>
</feature>
<name>A0A8E2E382_9PEZI</name>
<feature type="compositionally biased region" description="Polar residues" evidence="1">
    <location>
        <begin position="568"/>
        <end position="579"/>
    </location>
</feature>
<keyword evidence="2" id="KW-1133">Transmembrane helix</keyword>